<keyword evidence="3" id="KW-1185">Reference proteome</keyword>
<gene>
    <name evidence="2" type="ORF">FS320_32630</name>
</gene>
<organism evidence="2 3">
    <name type="scientific">Microvirga tunisiensis</name>
    <dbReference type="NCBI Taxonomy" id="2108360"/>
    <lineage>
        <taxon>Bacteria</taxon>
        <taxon>Pseudomonadati</taxon>
        <taxon>Pseudomonadota</taxon>
        <taxon>Alphaproteobacteria</taxon>
        <taxon>Hyphomicrobiales</taxon>
        <taxon>Methylobacteriaceae</taxon>
        <taxon>Microvirga</taxon>
    </lineage>
</organism>
<feature type="transmembrane region" description="Helical" evidence="1">
    <location>
        <begin position="237"/>
        <end position="256"/>
    </location>
</feature>
<keyword evidence="1" id="KW-0472">Membrane</keyword>
<dbReference type="SUPFAM" id="SSF52172">
    <property type="entry name" value="CheY-like"/>
    <property type="match status" value="1"/>
</dbReference>
<feature type="transmembrane region" description="Helical" evidence="1">
    <location>
        <begin position="36"/>
        <end position="59"/>
    </location>
</feature>
<protein>
    <submittedName>
        <fullName evidence="2">Response regulator</fullName>
    </submittedName>
</protein>
<name>A0A5N7MSS8_9HYPH</name>
<dbReference type="InterPro" id="IPR011006">
    <property type="entry name" value="CheY-like_superfamily"/>
</dbReference>
<keyword evidence="1" id="KW-1133">Transmembrane helix</keyword>
<dbReference type="AlphaFoldDB" id="A0A5N7MSS8"/>
<dbReference type="Gene3D" id="3.40.50.2300">
    <property type="match status" value="1"/>
</dbReference>
<dbReference type="EMBL" id="VOSK01000259">
    <property type="protein sequence ID" value="MPR29700.1"/>
    <property type="molecule type" value="Genomic_DNA"/>
</dbReference>
<dbReference type="Proteomes" id="UP000403266">
    <property type="component" value="Unassembled WGS sequence"/>
</dbReference>
<reference evidence="2 3" key="1">
    <citation type="journal article" date="2019" name="Syst. Appl. Microbiol.">
        <title>Microvirga tunisiensis sp. nov., a root nodule symbiotic bacterium isolated from Lupinus micranthus and L. luteus grown in Northern Tunisia.</title>
        <authorList>
            <person name="Msaddak A."/>
            <person name="Rejili M."/>
            <person name="Duran D."/>
            <person name="Mars M."/>
            <person name="Palacios J.M."/>
            <person name="Ruiz-Argueso T."/>
            <person name="Rey L."/>
            <person name="Imperial J."/>
        </authorList>
    </citation>
    <scope>NUCLEOTIDE SEQUENCE [LARGE SCALE GENOMIC DNA]</scope>
    <source>
        <strain evidence="2 3">Lmie10</strain>
    </source>
</reference>
<evidence type="ECO:0000313" key="2">
    <source>
        <dbReference type="EMBL" id="MPR29700.1"/>
    </source>
</evidence>
<keyword evidence="1" id="KW-0812">Transmembrane</keyword>
<comment type="caution">
    <text evidence="2">The sequence shown here is derived from an EMBL/GenBank/DDBJ whole genome shotgun (WGS) entry which is preliminary data.</text>
</comment>
<dbReference type="SUPFAM" id="SSF53474">
    <property type="entry name" value="alpha/beta-Hydrolases"/>
    <property type="match status" value="1"/>
</dbReference>
<evidence type="ECO:0000313" key="3">
    <source>
        <dbReference type="Proteomes" id="UP000403266"/>
    </source>
</evidence>
<evidence type="ECO:0000256" key="1">
    <source>
        <dbReference type="SAM" id="Phobius"/>
    </source>
</evidence>
<dbReference type="InterPro" id="IPR029058">
    <property type="entry name" value="AB_hydrolase_fold"/>
</dbReference>
<proteinExistence type="predicted"/>
<sequence>MPDHPHVVVTVHGIRTFGYWQGRLERITMAEKPDLVFYHFTYGYFSMLAFVVPFTRWILVRRFGRELRALVARLRPGRLDLVGHSFGTHLIGWTLRGLRPDENIQIDTLIFAGSVLRSGFFWADLIPARVCRVINDCGTGDTVLLASQFLVPLTGMAGRTGFVGMNGPEFTNRYSTFGHSGYFQDQTGKATDEYMRLHWVPLLMGEAPVQQFDMRLAPTAWRGLGIWITNNFEPLKIILMLSPILAALIWVGALYIEANAAKERMEAVVDLGEAMKSKDGLSDETVFLLDTMQRALEVPLRKTYVIWLDDDREVNARERSALRKYGLCFSHVETTADAVRMIEASPDKISLVISDFRRDRDPQAGYGFLDEIKRRNLAIPFIFYIRNYTPEQADEARRRGASAEVSGEFDLTDAILNVLNPDNVPASRAQLIWQELYGCSRF</sequence>
<accession>A0A5N7MSS8</accession>